<organism evidence="5 6">
    <name type="scientific">Marinobacter aromaticivorans</name>
    <dbReference type="NCBI Taxonomy" id="1494078"/>
    <lineage>
        <taxon>Bacteria</taxon>
        <taxon>Pseudomonadati</taxon>
        <taxon>Pseudomonadota</taxon>
        <taxon>Gammaproteobacteria</taxon>
        <taxon>Pseudomonadales</taxon>
        <taxon>Marinobacteraceae</taxon>
        <taxon>Marinobacter</taxon>
    </lineage>
</organism>
<comment type="caution">
    <text evidence="5">The sequence shown here is derived from an EMBL/GenBank/DDBJ whole genome shotgun (WGS) entry which is preliminary data.</text>
</comment>
<evidence type="ECO:0000313" key="5">
    <source>
        <dbReference type="EMBL" id="MFC7295314.1"/>
    </source>
</evidence>
<dbReference type="Pfam" id="PF14490">
    <property type="entry name" value="HHH_RecD2"/>
    <property type="match status" value="1"/>
</dbReference>
<proteinExistence type="predicted"/>
<feature type="domain" description="ATP-dependent RecD2 DNA helicase-like helix-hairpin-helix" evidence="4">
    <location>
        <begin position="174"/>
        <end position="253"/>
    </location>
</feature>
<evidence type="ECO:0000256" key="1">
    <source>
        <dbReference type="ARBA" id="ARBA00022741"/>
    </source>
</evidence>
<dbReference type="Proteomes" id="UP001596506">
    <property type="component" value="Unassembled WGS sequence"/>
</dbReference>
<evidence type="ECO:0000259" key="4">
    <source>
        <dbReference type="Pfam" id="PF14490"/>
    </source>
</evidence>
<dbReference type="InterPro" id="IPR027417">
    <property type="entry name" value="P-loop_NTPase"/>
</dbReference>
<dbReference type="RefSeq" id="WP_100689593.1">
    <property type="nucleotide sequence ID" value="NZ_JBHTBD010000003.1"/>
</dbReference>
<dbReference type="Gene3D" id="1.10.10.2220">
    <property type="match status" value="1"/>
</dbReference>
<dbReference type="CDD" id="cd18809">
    <property type="entry name" value="SF1_C_RecD"/>
    <property type="match status" value="1"/>
</dbReference>
<evidence type="ECO:0000256" key="2">
    <source>
        <dbReference type="ARBA" id="ARBA00022840"/>
    </source>
</evidence>
<dbReference type="Gene3D" id="3.40.50.300">
    <property type="entry name" value="P-loop containing nucleotide triphosphate hydrolases"/>
    <property type="match status" value="2"/>
</dbReference>
<dbReference type="InterPro" id="IPR027785">
    <property type="entry name" value="UvrD-like_helicase_C"/>
</dbReference>
<dbReference type="InterPro" id="IPR029493">
    <property type="entry name" value="RecD2-like_HHH"/>
</dbReference>
<gene>
    <name evidence="5" type="ORF">ACFQQA_11315</name>
</gene>
<sequence>MTNSSSPLDTDFLRVTSIPYTTENYVIFSGVPLQRSSYRINSGKYVITIKSEASALPVRPAIGQHWEVNGFRMIDTLENGDYLLQRHTYDAPAQLACTLPEDGEQLIRFVAKEPDFKGIGEQKARALWEHLGGDFHETLAHDTPESRNRLLELLSLDSVNALYAGYAKYANLSACNWMSQHAIPAPVQQRLLKYHKEASVQAIQENPYLLLGFGMSFKAVDELSFGVVDDDARRLTGAVEMAIRKEIEKGHTYTTQGAIRPAVTKMLGSLTLAAQAFEASQQQAQFVLNWETGSYHPTAQILMETVVAKRLRQLALQTGLYDQEADRACMTAIAEAPCELTQRQMQAVVTSLDNAISCITGGAGTGKTTVLRTALRAVNTLGYEIHAVALSGRAAMRLHESIGFSTRTIAGLLRQEPIEPTTDHPLHLLVIDESSMVDLPTMYRLVTHISPKVRIIFTGDPDQLPPIGCGTVLSDIVASGLVANTTLDVVKRQEGSTGIPEYSKMINEGIVPRQLSAGAVYFHETTVDKIAEQCTALYAQAPEGSRIIGATKALVADINQRVQKMVNPGGTRMEFELQGDRFYREICQGDSVLFTQNNYDAGIQNGTLGILVSSEATEESFGVVQLDTGTEVLLTQTIQESMELGYCITLHKAQGSQFPRVIIALKRSHIVDRAWLYTAITRAELEVHIVGTESELATITRAQSLAHQRLSYLKQLLDADEPIENSLSGAIRLARPM</sequence>
<accession>A0ABW2IWP0</accession>
<evidence type="ECO:0000259" key="3">
    <source>
        <dbReference type="Pfam" id="PF13538"/>
    </source>
</evidence>
<protein>
    <submittedName>
        <fullName evidence="5">AAA family ATPase</fullName>
    </submittedName>
</protein>
<dbReference type="PANTHER" id="PTHR43788">
    <property type="entry name" value="DNA2/NAM7 HELICASE FAMILY MEMBER"/>
    <property type="match status" value="1"/>
</dbReference>
<dbReference type="EMBL" id="JBHTBD010000003">
    <property type="protein sequence ID" value="MFC7295314.1"/>
    <property type="molecule type" value="Genomic_DNA"/>
</dbReference>
<keyword evidence="1" id="KW-0547">Nucleotide-binding</keyword>
<dbReference type="SUPFAM" id="SSF52540">
    <property type="entry name" value="P-loop containing nucleoside triphosphate hydrolases"/>
    <property type="match status" value="2"/>
</dbReference>
<evidence type="ECO:0000313" key="6">
    <source>
        <dbReference type="Proteomes" id="UP001596506"/>
    </source>
</evidence>
<dbReference type="Pfam" id="PF13604">
    <property type="entry name" value="AAA_30"/>
    <property type="match status" value="1"/>
</dbReference>
<reference evidence="6" key="1">
    <citation type="journal article" date="2019" name="Int. J. Syst. Evol. Microbiol.">
        <title>The Global Catalogue of Microorganisms (GCM) 10K type strain sequencing project: providing services to taxonomists for standard genome sequencing and annotation.</title>
        <authorList>
            <consortium name="The Broad Institute Genomics Platform"/>
            <consortium name="The Broad Institute Genome Sequencing Center for Infectious Disease"/>
            <person name="Wu L."/>
            <person name="Ma J."/>
        </authorList>
    </citation>
    <scope>NUCLEOTIDE SEQUENCE [LARGE SCALE GENOMIC DNA]</scope>
    <source>
        <strain evidence="6">CCUG 60559</strain>
    </source>
</reference>
<dbReference type="PANTHER" id="PTHR43788:SF6">
    <property type="entry name" value="DNA HELICASE B"/>
    <property type="match status" value="1"/>
</dbReference>
<feature type="domain" description="UvrD-like helicase C-terminal" evidence="3">
    <location>
        <begin position="645"/>
        <end position="690"/>
    </location>
</feature>
<name>A0ABW2IWP0_9GAMM</name>
<dbReference type="InterPro" id="IPR050534">
    <property type="entry name" value="Coronavir_polyprotein_1ab"/>
</dbReference>
<keyword evidence="2" id="KW-0067">ATP-binding</keyword>
<dbReference type="Pfam" id="PF13538">
    <property type="entry name" value="UvrD_C_2"/>
    <property type="match status" value="1"/>
</dbReference>
<dbReference type="CDD" id="cd17933">
    <property type="entry name" value="DEXSc_RecD-like"/>
    <property type="match status" value="1"/>
</dbReference>
<dbReference type="Gene3D" id="2.30.30.940">
    <property type="match status" value="1"/>
</dbReference>
<keyword evidence="6" id="KW-1185">Reference proteome</keyword>